<keyword evidence="2" id="KW-0269">Exonuclease</keyword>
<dbReference type="EMBL" id="CACRUT010000028">
    <property type="protein sequence ID" value="VYU60919.1"/>
    <property type="molecule type" value="Genomic_DNA"/>
</dbReference>
<evidence type="ECO:0000259" key="1">
    <source>
        <dbReference type="Pfam" id="PF19580"/>
    </source>
</evidence>
<keyword evidence="2" id="KW-0255">Endonuclease</keyword>
<dbReference type="GO" id="GO:0004527">
    <property type="term" value="F:exonuclease activity"/>
    <property type="evidence" value="ECO:0007669"/>
    <property type="project" value="UniProtKB-KW"/>
</dbReference>
<protein>
    <submittedName>
        <fullName evidence="2">Endonuclease/Exonuclease/phosphatase family protein</fullName>
    </submittedName>
</protein>
<dbReference type="PANTHER" id="PTHR42834:SF1">
    <property type="entry name" value="ENDONUCLEASE_EXONUCLEASE_PHOSPHATASE FAMILY PROTEIN (AFU_ORTHOLOGUE AFUA_3G09210)"/>
    <property type="match status" value="1"/>
</dbReference>
<reference evidence="2" key="1">
    <citation type="submission" date="2019-11" db="EMBL/GenBank/DDBJ databases">
        <authorList>
            <person name="Feng L."/>
        </authorList>
    </citation>
    <scope>NUCLEOTIDE SEQUENCE</scope>
    <source>
        <strain evidence="2">PclaraLFYP37</strain>
    </source>
</reference>
<accession>A0A6N3GBK6</accession>
<evidence type="ECO:0000313" key="2">
    <source>
        <dbReference type="EMBL" id="VYU60919.1"/>
    </source>
</evidence>
<dbReference type="InterPro" id="IPR036691">
    <property type="entry name" value="Endo/exonu/phosph_ase_sf"/>
</dbReference>
<organism evidence="2">
    <name type="scientific">Paraprevotella clara</name>
    <dbReference type="NCBI Taxonomy" id="454154"/>
    <lineage>
        <taxon>Bacteria</taxon>
        <taxon>Pseudomonadati</taxon>
        <taxon>Bacteroidota</taxon>
        <taxon>Bacteroidia</taxon>
        <taxon>Bacteroidales</taxon>
        <taxon>Prevotellaceae</taxon>
        <taxon>Paraprevotella</taxon>
    </lineage>
</organism>
<keyword evidence="2" id="KW-0540">Nuclease</keyword>
<dbReference type="Pfam" id="PF19580">
    <property type="entry name" value="Exo_endo_phos_3"/>
    <property type="match status" value="1"/>
</dbReference>
<dbReference type="PANTHER" id="PTHR42834">
    <property type="entry name" value="ENDONUCLEASE/EXONUCLEASE/PHOSPHATASE FAMILY PROTEIN (AFU_ORTHOLOGUE AFUA_3G09210)"/>
    <property type="match status" value="1"/>
</dbReference>
<dbReference type="InterPro" id="IPR005135">
    <property type="entry name" value="Endo/exonuclease/phosphatase"/>
</dbReference>
<dbReference type="RefSeq" id="WP_412443088.1">
    <property type="nucleotide sequence ID" value="NZ_CACRUT010000028.1"/>
</dbReference>
<name>A0A6N3GBK6_9BACT</name>
<dbReference type="GO" id="GO:0004519">
    <property type="term" value="F:endonuclease activity"/>
    <property type="evidence" value="ECO:0007669"/>
    <property type="project" value="UniProtKB-KW"/>
</dbReference>
<dbReference type="AlphaFoldDB" id="A0A6N3GBK6"/>
<sequence>MKRMFMVMGLFVLLFTVARAQEKKFGMYAVGFYNQENLFDTIHDEGKNDFEYLPDGAMKWNGMKYFAKLKNMATVLSEMGTDKLPNIGASVIGVSEVENSRVMQDLVEQPPLKARGMKFVHIEGPDKRGVDCALIYNPRFFTPEKSFLQPYIYEAKDSAYHTRGFLTVQGKLAGDDVTFIVCHWPSRAAVSYYRERAGKQVRLLKDSISKANPEMKIIVMGDMNDDPFSPSMAKALGAKREMKDVGNSDLYNPWWNVLAKDGRGTLMYDGKWNLFDQIVMTPNLLDLDGKKDYSTLKFFKNEIFSRNYLFQTEGRYKGNTKRTHAGGVWLNGYSDHLPVVVYLVKEMK</sequence>
<feature type="domain" description="Endonuclease/exonuclease/phosphatase" evidence="1">
    <location>
        <begin position="30"/>
        <end position="345"/>
    </location>
</feature>
<dbReference type="Gene3D" id="3.60.10.10">
    <property type="entry name" value="Endonuclease/exonuclease/phosphatase"/>
    <property type="match status" value="1"/>
</dbReference>
<dbReference type="SUPFAM" id="SSF56219">
    <property type="entry name" value="DNase I-like"/>
    <property type="match status" value="1"/>
</dbReference>
<proteinExistence type="predicted"/>
<keyword evidence="2" id="KW-0378">Hydrolase</keyword>
<gene>
    <name evidence="2" type="ORF">PCLFYP37_03285</name>
</gene>